<sequence length="305" mass="34099">MTSPVLIHIGYHKTATSWMQQFLFHPENGYFPVADHADVHRHVTSPHGLWFDPDDMRRLIAERSAAAPPGTLPVVSSEILSGNPHYGAHESDVYAERLKRIAPEAKILISIRAQMRVLPSIYMQYLLRGGTLPHDRYLEGEAEVGYLAFSPDHFAYDRLVALYQSLFGAENVYIQTQEALKADMDGAVRAMAAAVGNTMFRALPERAVKVRAPGYPEYAAPFLRRVNHVQAGPMNVNPMIGIAADSRFLYRATGFALRRPPLSLLLKNNRPVSDYVKRRFKGHFTQSNARLAEISANPLDLSAYG</sequence>
<dbReference type="AlphaFoldDB" id="A0A840C6J8"/>
<name>A0A840C6J8_9RHOB</name>
<gene>
    <name evidence="1" type="ORF">GGR17_001295</name>
</gene>
<keyword evidence="2" id="KW-1185">Reference proteome</keyword>
<organism evidence="1 2">
    <name type="scientific">Actibacterium naphthalenivorans</name>
    <dbReference type="NCBI Taxonomy" id="1614693"/>
    <lineage>
        <taxon>Bacteria</taxon>
        <taxon>Pseudomonadati</taxon>
        <taxon>Pseudomonadota</taxon>
        <taxon>Alphaproteobacteria</taxon>
        <taxon>Rhodobacterales</taxon>
        <taxon>Roseobacteraceae</taxon>
        <taxon>Actibacterium</taxon>
    </lineage>
</organism>
<protein>
    <recommendedName>
        <fullName evidence="3">Sulfotransferase</fullName>
    </recommendedName>
</protein>
<dbReference type="Gene3D" id="3.40.50.300">
    <property type="entry name" value="P-loop containing nucleotide triphosphate hydrolases"/>
    <property type="match status" value="1"/>
</dbReference>
<dbReference type="SUPFAM" id="SSF52540">
    <property type="entry name" value="P-loop containing nucleoside triphosphate hydrolases"/>
    <property type="match status" value="1"/>
</dbReference>
<evidence type="ECO:0008006" key="3">
    <source>
        <dbReference type="Google" id="ProtNLM"/>
    </source>
</evidence>
<accession>A0A840C6J8</accession>
<dbReference type="RefSeq" id="WP_054537628.1">
    <property type="nucleotide sequence ID" value="NZ_JACIEQ010000001.1"/>
</dbReference>
<reference evidence="1" key="1">
    <citation type="submission" date="2020-08" db="EMBL/GenBank/DDBJ databases">
        <title>Genomic Encyclopedia of Type Strains, Phase IV (KMG-IV): sequencing the most valuable type-strain genomes for metagenomic binning, comparative biology and taxonomic classification.</title>
        <authorList>
            <person name="Goeker M."/>
        </authorList>
    </citation>
    <scope>NUCLEOTIDE SEQUENCE [LARGE SCALE GENOMIC DNA]</scope>
    <source>
        <strain evidence="1">DSM 105040</strain>
    </source>
</reference>
<dbReference type="Proteomes" id="UP000585681">
    <property type="component" value="Unassembled WGS sequence"/>
</dbReference>
<comment type="caution">
    <text evidence="1">The sequence shown here is derived from an EMBL/GenBank/DDBJ whole genome shotgun (WGS) entry which is preliminary data.</text>
</comment>
<proteinExistence type="predicted"/>
<dbReference type="InterPro" id="IPR027417">
    <property type="entry name" value="P-loop_NTPase"/>
</dbReference>
<evidence type="ECO:0000313" key="2">
    <source>
        <dbReference type="Proteomes" id="UP000585681"/>
    </source>
</evidence>
<evidence type="ECO:0000313" key="1">
    <source>
        <dbReference type="EMBL" id="MBB4021504.1"/>
    </source>
</evidence>
<dbReference type="EMBL" id="JACIEQ010000001">
    <property type="protein sequence ID" value="MBB4021504.1"/>
    <property type="molecule type" value="Genomic_DNA"/>
</dbReference>